<dbReference type="Pfam" id="PF03963">
    <property type="entry name" value="FlgD"/>
    <property type="match status" value="1"/>
</dbReference>
<evidence type="ECO:0000256" key="2">
    <source>
        <dbReference type="ARBA" id="ARBA00022795"/>
    </source>
</evidence>
<evidence type="ECO:0000256" key="1">
    <source>
        <dbReference type="ARBA" id="ARBA00010577"/>
    </source>
</evidence>
<comment type="similarity">
    <text evidence="1">Belongs to the FlgD family.</text>
</comment>
<sequence length="154" mass="16487">MADISGVSSTSKDAYSKNTYTVEKNDKNTLNIQSYFKLLAAQLANQDMSSPMSNSELMAQMSQMAMVQSLTAMTDSVNSQIAFSKQTYGLSMIGKQVTVTIPADELTGTQAVSKTGIVESISLTADEPTIKLKGDISDYKLSDVSIISDSSSNN</sequence>
<dbReference type="RefSeq" id="WP_074648558.1">
    <property type="nucleotide sequence ID" value="NZ_FOIL01000005.1"/>
</dbReference>
<organism evidence="3 4">
    <name type="scientific">[Clostridium] aminophilum</name>
    <dbReference type="NCBI Taxonomy" id="1526"/>
    <lineage>
        <taxon>Bacteria</taxon>
        <taxon>Bacillati</taxon>
        <taxon>Bacillota</taxon>
        <taxon>Clostridia</taxon>
        <taxon>Lachnospirales</taxon>
        <taxon>Lachnospiraceae</taxon>
    </lineage>
</organism>
<dbReference type="Proteomes" id="UP000199820">
    <property type="component" value="Unassembled WGS sequence"/>
</dbReference>
<dbReference type="InterPro" id="IPR005648">
    <property type="entry name" value="FlgD"/>
</dbReference>
<keyword evidence="3" id="KW-0966">Cell projection</keyword>
<gene>
    <name evidence="3" type="ORF">SAMN04487771_100515</name>
</gene>
<protein>
    <submittedName>
        <fullName evidence="3">Flagellar basal-body rod modification protein FlgD</fullName>
    </submittedName>
</protein>
<keyword evidence="4" id="KW-1185">Reference proteome</keyword>
<dbReference type="GO" id="GO:0044781">
    <property type="term" value="P:bacterial-type flagellum organization"/>
    <property type="evidence" value="ECO:0007669"/>
    <property type="project" value="UniProtKB-KW"/>
</dbReference>
<evidence type="ECO:0000313" key="3">
    <source>
        <dbReference type="EMBL" id="SET09728.1"/>
    </source>
</evidence>
<proteinExistence type="inferred from homology"/>
<evidence type="ECO:0000313" key="4">
    <source>
        <dbReference type="Proteomes" id="UP000199820"/>
    </source>
</evidence>
<dbReference type="OrthoDB" id="280334at2"/>
<keyword evidence="2" id="KW-1005">Bacterial flagellum biogenesis</keyword>
<accession>A0A1I0BSL0</accession>
<keyword evidence="3" id="KW-0282">Flagellum</keyword>
<dbReference type="STRING" id="1526.SAMN02910262_00879"/>
<dbReference type="EMBL" id="FOIL01000005">
    <property type="protein sequence ID" value="SET09728.1"/>
    <property type="molecule type" value="Genomic_DNA"/>
</dbReference>
<name>A0A1I0BSL0_9FIRM</name>
<reference evidence="3 4" key="1">
    <citation type="submission" date="2016-10" db="EMBL/GenBank/DDBJ databases">
        <authorList>
            <person name="de Groot N.N."/>
        </authorList>
    </citation>
    <scope>NUCLEOTIDE SEQUENCE [LARGE SCALE GENOMIC DNA]</scope>
    <source>
        <strain evidence="3 4">KH1P1</strain>
    </source>
</reference>
<dbReference type="AlphaFoldDB" id="A0A1I0BSL0"/>
<keyword evidence="3" id="KW-0969">Cilium</keyword>
<dbReference type="eggNOG" id="COG1843">
    <property type="taxonomic scope" value="Bacteria"/>
</dbReference>